<keyword evidence="5 6" id="KW-0479">Metal-binding</keyword>
<keyword evidence="5 6" id="KW-0630">Potassium</keyword>
<dbReference type="GO" id="GO:0046496">
    <property type="term" value="P:nicotinamide nucleotide metabolic process"/>
    <property type="evidence" value="ECO:0007669"/>
    <property type="project" value="UniProtKB-UniRule"/>
</dbReference>
<keyword evidence="10" id="KW-1185">Reference proteome</keyword>
<dbReference type="PIRSF" id="PIRSF017184">
    <property type="entry name" value="Nnr"/>
    <property type="match status" value="1"/>
</dbReference>
<dbReference type="Pfam" id="PF01256">
    <property type="entry name" value="Carb_kinase"/>
    <property type="match status" value="1"/>
</dbReference>
<dbReference type="NCBIfam" id="TIGR00197">
    <property type="entry name" value="yjeF_nterm"/>
    <property type="match status" value="1"/>
</dbReference>
<dbReference type="NCBIfam" id="TIGR00196">
    <property type="entry name" value="yjeF_cterm"/>
    <property type="match status" value="1"/>
</dbReference>
<feature type="binding site" evidence="4">
    <location>
        <position position="378"/>
    </location>
    <ligand>
        <name>(6S)-NADPHX</name>
        <dbReference type="ChEBI" id="CHEBI:64076"/>
    </ligand>
</feature>
<evidence type="ECO:0000256" key="3">
    <source>
        <dbReference type="ARBA" id="ARBA00023268"/>
    </source>
</evidence>
<comment type="caution">
    <text evidence="9">The sequence shown here is derived from an EMBL/GenBank/DDBJ whole genome shotgun (WGS) entry which is preliminary data.</text>
</comment>
<comment type="subunit">
    <text evidence="4">Homotetramer.</text>
</comment>
<reference evidence="9" key="1">
    <citation type="submission" date="2021-07" db="EMBL/GenBank/DDBJ databases">
        <title>Aureisphaera sp. CAU 1614 isolated from sea sediment.</title>
        <authorList>
            <person name="Kim W."/>
        </authorList>
    </citation>
    <scope>NUCLEOTIDE SEQUENCE</scope>
    <source>
        <strain evidence="9">CAU 1614</strain>
    </source>
</reference>
<feature type="domain" description="YjeF C-terminal" evidence="7">
    <location>
        <begin position="228"/>
        <end position="501"/>
    </location>
</feature>
<comment type="similarity">
    <text evidence="6">In the N-terminal section; belongs to the NnrE/AIBP family.</text>
</comment>
<dbReference type="GO" id="GO:0110051">
    <property type="term" value="P:metabolite repair"/>
    <property type="evidence" value="ECO:0007669"/>
    <property type="project" value="TreeGrafter"/>
</dbReference>
<dbReference type="InterPro" id="IPR030677">
    <property type="entry name" value="Nnr"/>
</dbReference>
<comment type="function">
    <text evidence="5">Catalyzes the epimerization of the S- and R-forms of NAD(P)HX, a damaged form of NAD(P)H that is a result of enzymatic or heat-dependent hydration. This is a prerequisite for the S-specific NAD(P)H-hydrate dehydratase to allow the repair of both epimers of NAD(P)HX.</text>
</comment>
<dbReference type="CDD" id="cd01171">
    <property type="entry name" value="YXKO-related"/>
    <property type="match status" value="1"/>
</dbReference>
<protein>
    <recommendedName>
        <fullName evidence="6">Bifunctional NAD(P)H-hydrate repair enzyme</fullName>
    </recommendedName>
    <alternativeName>
        <fullName evidence="6">Nicotinamide nucleotide repair protein</fullName>
    </alternativeName>
    <domain>
        <recommendedName>
            <fullName evidence="6">ADP-dependent (S)-NAD(P)H-hydrate dehydratase</fullName>
            <ecNumber evidence="6">4.2.1.136</ecNumber>
        </recommendedName>
        <alternativeName>
            <fullName evidence="6">ADP-dependent NAD(P)HX dehydratase</fullName>
        </alternativeName>
    </domain>
    <domain>
        <recommendedName>
            <fullName evidence="6">NAD(P)H-hydrate epimerase</fullName>
            <ecNumber evidence="6">5.1.99.6</ecNumber>
        </recommendedName>
    </domain>
</protein>
<evidence type="ECO:0000256" key="4">
    <source>
        <dbReference type="HAMAP-Rule" id="MF_01965"/>
    </source>
</evidence>
<dbReference type="PROSITE" id="PS01050">
    <property type="entry name" value="YJEF_C_2"/>
    <property type="match status" value="1"/>
</dbReference>
<comment type="function">
    <text evidence="6">Bifunctional enzyme that catalyzes the epimerization of the S- and R-forms of NAD(P)HX and the dehydration of the S-form of NAD(P)HX at the expense of ADP, which is converted to AMP. This allows the repair of both epimers of NAD(P)HX, a damaged form of NAD(P)H that is a result of enzymatic or heat-dependent hydration.</text>
</comment>
<dbReference type="PANTHER" id="PTHR12592">
    <property type="entry name" value="ATP-DEPENDENT (S)-NAD(P)H-HYDRATE DEHYDRATASE FAMILY MEMBER"/>
    <property type="match status" value="1"/>
</dbReference>
<dbReference type="GO" id="GO:0052856">
    <property type="term" value="F:NAD(P)HX epimerase activity"/>
    <property type="evidence" value="ECO:0007669"/>
    <property type="project" value="UniProtKB-UniRule"/>
</dbReference>
<dbReference type="InterPro" id="IPR000631">
    <property type="entry name" value="CARKD"/>
</dbReference>
<feature type="binding site" evidence="5">
    <location>
        <position position="160"/>
    </location>
    <ligand>
        <name>(6S)-NADPHX</name>
        <dbReference type="ChEBI" id="CHEBI:64076"/>
    </ligand>
</feature>
<keyword evidence="3" id="KW-0511">Multifunctional enzyme</keyword>
<dbReference type="GO" id="GO:0005524">
    <property type="term" value="F:ATP binding"/>
    <property type="evidence" value="ECO:0007669"/>
    <property type="project" value="UniProtKB-KW"/>
</dbReference>
<feature type="domain" description="YjeF N-terminal" evidence="8">
    <location>
        <begin position="9"/>
        <end position="218"/>
    </location>
</feature>
<comment type="catalytic activity">
    <reaction evidence="5 6">
        <text>(6R)-NADHX = (6S)-NADHX</text>
        <dbReference type="Rhea" id="RHEA:32215"/>
        <dbReference type="ChEBI" id="CHEBI:64074"/>
        <dbReference type="ChEBI" id="CHEBI:64075"/>
        <dbReference type="EC" id="5.1.99.6"/>
    </reaction>
</comment>
<feature type="binding site" evidence="4">
    <location>
        <begin position="413"/>
        <end position="417"/>
    </location>
    <ligand>
        <name>AMP</name>
        <dbReference type="ChEBI" id="CHEBI:456215"/>
    </ligand>
</feature>
<keyword evidence="4 6" id="KW-0456">Lyase</keyword>
<keyword evidence="5 6" id="KW-0413">Isomerase</keyword>
<dbReference type="InterPro" id="IPR004443">
    <property type="entry name" value="YjeF_N_dom"/>
</dbReference>
<feature type="binding site" evidence="4">
    <location>
        <position position="263"/>
    </location>
    <ligand>
        <name>(6S)-NADPHX</name>
        <dbReference type="ChEBI" id="CHEBI:64076"/>
    </ligand>
</feature>
<evidence type="ECO:0000313" key="10">
    <source>
        <dbReference type="Proteomes" id="UP001138686"/>
    </source>
</evidence>
<evidence type="ECO:0000259" key="7">
    <source>
        <dbReference type="PROSITE" id="PS51383"/>
    </source>
</evidence>
<comment type="similarity">
    <text evidence="5">Belongs to the NnrE/AIBP family.</text>
</comment>
<evidence type="ECO:0000259" key="8">
    <source>
        <dbReference type="PROSITE" id="PS51385"/>
    </source>
</evidence>
<name>A0A9X1JVE9_9FLAO</name>
<comment type="caution">
    <text evidence="5">Lacks conserved residue(s) required for the propagation of feature annotation.</text>
</comment>
<dbReference type="HAMAP" id="MF_01966">
    <property type="entry name" value="NADHX_epimerase"/>
    <property type="match status" value="1"/>
</dbReference>
<dbReference type="Pfam" id="PF03853">
    <property type="entry name" value="YjeF_N"/>
    <property type="match status" value="1"/>
</dbReference>
<evidence type="ECO:0000256" key="6">
    <source>
        <dbReference type="PIRNR" id="PIRNR017184"/>
    </source>
</evidence>
<keyword evidence="1 4" id="KW-0547">Nucleotide-binding</keyword>
<comment type="similarity">
    <text evidence="4">Belongs to the NnrD/CARKD family.</text>
</comment>
<feature type="binding site" evidence="5">
    <location>
        <position position="59"/>
    </location>
    <ligand>
        <name>K(+)</name>
        <dbReference type="ChEBI" id="CHEBI:29103"/>
    </ligand>
</feature>
<feature type="binding site" evidence="4">
    <location>
        <position position="441"/>
    </location>
    <ligand>
        <name>AMP</name>
        <dbReference type="ChEBI" id="CHEBI:456215"/>
    </ligand>
</feature>
<comment type="cofactor">
    <cofactor evidence="4">
        <name>Mg(2+)</name>
        <dbReference type="ChEBI" id="CHEBI:18420"/>
    </cofactor>
</comment>
<dbReference type="EC" id="5.1.99.6" evidence="6"/>
<keyword evidence="2 4" id="KW-0067">ATP-binding</keyword>
<comment type="catalytic activity">
    <reaction evidence="5 6">
        <text>(6R)-NADPHX = (6S)-NADPHX</text>
        <dbReference type="Rhea" id="RHEA:32227"/>
        <dbReference type="ChEBI" id="CHEBI:64076"/>
        <dbReference type="ChEBI" id="CHEBI:64077"/>
        <dbReference type="EC" id="5.1.99.6"/>
    </reaction>
</comment>
<comment type="function">
    <text evidence="4">Catalyzes the dehydration of the S-form of NAD(P)HX at the expense of ADP, which is converted to AMP. Together with NAD(P)HX epimerase, which catalyzes the epimerization of the S- and R-forms, the enzyme allows the repair of both epimers of NAD(P)HX, a damaged form of NAD(P)H that is a result of enzymatic or heat-dependent hydration.</text>
</comment>
<comment type="cofactor">
    <cofactor evidence="5 6">
        <name>K(+)</name>
        <dbReference type="ChEBI" id="CHEBI:29103"/>
    </cofactor>
    <text evidence="5 6">Binds 1 potassium ion per subunit.</text>
</comment>
<keyword evidence="4 6" id="KW-0521">NADP</keyword>
<dbReference type="HAMAP" id="MF_01965">
    <property type="entry name" value="NADHX_dehydratase"/>
    <property type="match status" value="1"/>
</dbReference>
<keyword evidence="4 6" id="KW-0520">NAD</keyword>
<dbReference type="InterPro" id="IPR017953">
    <property type="entry name" value="Carbohydrate_kinase_pred_CS"/>
</dbReference>
<dbReference type="RefSeq" id="WP_219052355.1">
    <property type="nucleotide sequence ID" value="NZ_JAHWDP010000003.1"/>
</dbReference>
<evidence type="ECO:0000256" key="2">
    <source>
        <dbReference type="ARBA" id="ARBA00022840"/>
    </source>
</evidence>
<organism evidence="9 10">
    <name type="scientific">Halomarinibacterium sedimenti</name>
    <dbReference type="NCBI Taxonomy" id="2857106"/>
    <lineage>
        <taxon>Bacteria</taxon>
        <taxon>Pseudomonadati</taxon>
        <taxon>Bacteroidota</taxon>
        <taxon>Flavobacteriia</taxon>
        <taxon>Flavobacteriales</taxon>
        <taxon>Flavobacteriaceae</taxon>
        <taxon>Halomarinibacterium</taxon>
    </lineage>
</organism>
<dbReference type="GO" id="GO:0052855">
    <property type="term" value="F:ADP-dependent NAD(P)H-hydrate dehydratase activity"/>
    <property type="evidence" value="ECO:0007669"/>
    <property type="project" value="UniProtKB-UniRule"/>
</dbReference>
<accession>A0A9X1JVE9</accession>
<dbReference type="AlphaFoldDB" id="A0A9X1JVE9"/>
<dbReference type="EMBL" id="JAHWDP010000003">
    <property type="protein sequence ID" value="MBW2937909.1"/>
    <property type="molecule type" value="Genomic_DNA"/>
</dbReference>
<comment type="catalytic activity">
    <reaction evidence="4 6">
        <text>(6S)-NADHX + ADP = AMP + phosphate + NADH + H(+)</text>
        <dbReference type="Rhea" id="RHEA:32223"/>
        <dbReference type="ChEBI" id="CHEBI:15378"/>
        <dbReference type="ChEBI" id="CHEBI:43474"/>
        <dbReference type="ChEBI" id="CHEBI:57945"/>
        <dbReference type="ChEBI" id="CHEBI:64074"/>
        <dbReference type="ChEBI" id="CHEBI:456215"/>
        <dbReference type="ChEBI" id="CHEBI:456216"/>
        <dbReference type="EC" id="4.2.1.136"/>
    </reaction>
</comment>
<feature type="binding site" evidence="4">
    <location>
        <position position="326"/>
    </location>
    <ligand>
        <name>(6S)-NADPHX</name>
        <dbReference type="ChEBI" id="CHEBI:64076"/>
    </ligand>
</feature>
<feature type="binding site" evidence="5">
    <location>
        <position position="163"/>
    </location>
    <ligand>
        <name>K(+)</name>
        <dbReference type="ChEBI" id="CHEBI:29103"/>
    </ligand>
</feature>
<feature type="binding site" evidence="4">
    <location>
        <position position="442"/>
    </location>
    <ligand>
        <name>(6S)-NADPHX</name>
        <dbReference type="ChEBI" id="CHEBI:64076"/>
    </ligand>
</feature>
<dbReference type="PROSITE" id="PS51385">
    <property type="entry name" value="YJEF_N"/>
    <property type="match status" value="1"/>
</dbReference>
<dbReference type="PANTHER" id="PTHR12592:SF0">
    <property type="entry name" value="ATP-DEPENDENT (S)-NAD(P)H-HYDRATE DEHYDRATASE"/>
    <property type="match status" value="1"/>
</dbReference>
<dbReference type="GO" id="GO:0046872">
    <property type="term" value="F:metal ion binding"/>
    <property type="evidence" value="ECO:0007669"/>
    <property type="project" value="UniProtKB-KW"/>
</dbReference>
<dbReference type="EC" id="4.2.1.136" evidence="6"/>
<sequence length="516" mass="56808">MKIFSSKQLYNADEITCEKQGISSVDLMERAATQIFNWLHQRMQGAQVPIHIFCGIGNNGGDGLALGRLLIESGYNVNIYVANFTDKRSKCFLINYDRVKSVTKKWPVLMRSEEDFPEIHPDDIIVDCLFGIGLNRAPEGWVKALIQYLNAQKAFRLSVDIPSGISANEPLLDADAVVKANHTLTFQAPKLSFFLPETGVFVPYFEILDIGLDSEHLYNEKPLAQLIYKPQAQQFYKQREKFAHKGVYGHTLVVGGSKGKMGAVSFTSKAALRVGAGLVTAYVPKCGNDILQISVPEVMTVTDSSEFHISKVILDFKPTTIVAGMGMGQHTESCKALKDLFTEILETYFVIDADAINCIANDRTLLKVLPKQSILTPHEGELKRLLGEWKNDFDKLEKAKEFSKKFEVVIVLKGAHTIVVNGDNLYINNTGNPGMATAGSGDVLSGMIAGLLSQGYDPLLAAVFGVYLHGSAGNLVSQEKGFEALIASDIIEHIGSAFLMLFQKEEMPQTESEEEA</sequence>
<feature type="binding site" evidence="5">
    <location>
        <begin position="131"/>
        <end position="137"/>
    </location>
    <ligand>
        <name>(6S)-NADPHX</name>
        <dbReference type="ChEBI" id="CHEBI:64076"/>
    </ligand>
</feature>
<feature type="binding site" evidence="5">
    <location>
        <begin position="58"/>
        <end position="62"/>
    </location>
    <ligand>
        <name>(6S)-NADPHX</name>
        <dbReference type="ChEBI" id="CHEBI:64076"/>
    </ligand>
</feature>
<feature type="binding site" evidence="5">
    <location>
        <position position="127"/>
    </location>
    <ligand>
        <name>K(+)</name>
        <dbReference type="ChEBI" id="CHEBI:29103"/>
    </ligand>
</feature>
<comment type="catalytic activity">
    <reaction evidence="4 6">
        <text>(6S)-NADPHX + ADP = AMP + phosphate + NADPH + H(+)</text>
        <dbReference type="Rhea" id="RHEA:32235"/>
        <dbReference type="ChEBI" id="CHEBI:15378"/>
        <dbReference type="ChEBI" id="CHEBI:43474"/>
        <dbReference type="ChEBI" id="CHEBI:57783"/>
        <dbReference type="ChEBI" id="CHEBI:64076"/>
        <dbReference type="ChEBI" id="CHEBI:456215"/>
        <dbReference type="ChEBI" id="CHEBI:456216"/>
        <dbReference type="EC" id="4.2.1.136"/>
    </reaction>
</comment>
<proteinExistence type="inferred from homology"/>
<dbReference type="Proteomes" id="UP001138686">
    <property type="component" value="Unassembled WGS sequence"/>
</dbReference>
<evidence type="ECO:0000256" key="5">
    <source>
        <dbReference type="HAMAP-Rule" id="MF_01966"/>
    </source>
</evidence>
<gene>
    <name evidence="5" type="primary">nnrE</name>
    <name evidence="4" type="synonym">nnrD</name>
    <name evidence="9" type="ORF">KXJ69_07310</name>
</gene>
<dbReference type="PROSITE" id="PS51383">
    <property type="entry name" value="YJEF_C_3"/>
    <property type="match status" value="1"/>
</dbReference>
<evidence type="ECO:0000256" key="1">
    <source>
        <dbReference type="ARBA" id="ARBA00022741"/>
    </source>
</evidence>
<evidence type="ECO:0000313" key="9">
    <source>
        <dbReference type="EMBL" id="MBW2937909.1"/>
    </source>
</evidence>
<comment type="similarity">
    <text evidence="6">In the C-terminal section; belongs to the NnrD/CARKD family.</text>
</comment>